<proteinExistence type="predicted"/>
<sequence>MMTSKSKLNIALLMAVAFLVLIVIYKPGKDPEDKYQISRLDKSSVNHIRLERIEAEPIEFSKVDGKWNMLTPYTLATTQINVESLLDLLSYNYHAVYDKNKIDLKKYGLDIPRATIIYNKQQRFDFGSTEALNKYRYLGHNDKMYVVNDYFHHRILGAATSFLDHALLPAGQNIVQIKFQHLSLKLNDGTWLATPEPENYSNDQANALIEKWQTAHAAGILKYDKTKYTDATTIGNIEIDLENKDTTLTFKLIKYENAYYLARPDIKILYKLSKEQRRDLLQLPPPIAADQFEKDIKDAMHTPPPLMPKQPINDTNGTTQLQSH</sequence>
<organism evidence="4">
    <name type="scientific">hydrothermal vent metagenome</name>
    <dbReference type="NCBI Taxonomy" id="652676"/>
    <lineage>
        <taxon>unclassified sequences</taxon>
        <taxon>metagenomes</taxon>
        <taxon>ecological metagenomes</taxon>
    </lineage>
</organism>
<evidence type="ECO:0000256" key="1">
    <source>
        <dbReference type="SAM" id="MobiDB-lite"/>
    </source>
</evidence>
<evidence type="ECO:0000259" key="3">
    <source>
        <dbReference type="Pfam" id="PF14238"/>
    </source>
</evidence>
<dbReference type="EMBL" id="UOFR01000002">
    <property type="protein sequence ID" value="VAW90628.1"/>
    <property type="molecule type" value="Genomic_DNA"/>
</dbReference>
<keyword evidence="2" id="KW-0812">Transmembrane</keyword>
<keyword evidence="2" id="KW-1133">Transmembrane helix</keyword>
<dbReference type="AlphaFoldDB" id="A0A3B0ZB52"/>
<gene>
    <name evidence="4" type="ORF">MNBD_GAMMA21-1917</name>
</gene>
<keyword evidence="2" id="KW-0472">Membrane</keyword>
<name>A0A3B0ZB52_9ZZZZ</name>
<protein>
    <recommendedName>
        <fullName evidence="3">DUF4340 domain-containing protein</fullName>
    </recommendedName>
</protein>
<evidence type="ECO:0000313" key="4">
    <source>
        <dbReference type="EMBL" id="VAW90628.1"/>
    </source>
</evidence>
<evidence type="ECO:0000256" key="2">
    <source>
        <dbReference type="SAM" id="Phobius"/>
    </source>
</evidence>
<reference evidence="4" key="1">
    <citation type="submission" date="2018-06" db="EMBL/GenBank/DDBJ databases">
        <authorList>
            <person name="Zhirakovskaya E."/>
        </authorList>
    </citation>
    <scope>NUCLEOTIDE SEQUENCE</scope>
</reference>
<dbReference type="Pfam" id="PF14238">
    <property type="entry name" value="DUF4340"/>
    <property type="match status" value="1"/>
</dbReference>
<dbReference type="InterPro" id="IPR025641">
    <property type="entry name" value="DUF4340"/>
</dbReference>
<feature type="compositionally biased region" description="Polar residues" evidence="1">
    <location>
        <begin position="312"/>
        <end position="324"/>
    </location>
</feature>
<feature type="domain" description="DUF4340" evidence="3">
    <location>
        <begin position="67"/>
        <end position="224"/>
    </location>
</feature>
<feature type="region of interest" description="Disordered" evidence="1">
    <location>
        <begin position="298"/>
        <end position="324"/>
    </location>
</feature>
<feature type="transmembrane region" description="Helical" evidence="2">
    <location>
        <begin position="7"/>
        <end position="25"/>
    </location>
</feature>
<accession>A0A3B0ZB52</accession>